<evidence type="ECO:0000313" key="4">
    <source>
        <dbReference type="Proteomes" id="UP000466619"/>
    </source>
</evidence>
<dbReference type="GeneID" id="88805359"/>
<dbReference type="EMBL" id="NSCM01000005">
    <property type="protein sequence ID" value="RAX13579.1"/>
    <property type="molecule type" value="Genomic_DNA"/>
</dbReference>
<organism evidence="2 3">
    <name type="scientific">Photorhabdus bodei</name>
    <dbReference type="NCBI Taxonomy" id="2029681"/>
    <lineage>
        <taxon>Bacteria</taxon>
        <taxon>Pseudomonadati</taxon>
        <taxon>Pseudomonadota</taxon>
        <taxon>Gammaproteobacteria</taxon>
        <taxon>Enterobacterales</taxon>
        <taxon>Morganellaceae</taxon>
        <taxon>Photorhabdus</taxon>
    </lineage>
</organism>
<comment type="caution">
    <text evidence="2">The sequence shown here is derived from an EMBL/GenBank/DDBJ whole genome shotgun (WGS) entry which is preliminary data.</text>
</comment>
<dbReference type="Proteomes" id="UP000250919">
    <property type="component" value="Unassembled WGS sequence"/>
</dbReference>
<proteinExistence type="predicted"/>
<name>A0A329X9S3_9GAMM</name>
<keyword evidence="4" id="KW-1185">Reference proteome</keyword>
<reference evidence="1 4" key="3">
    <citation type="submission" date="2019-12" db="EMBL/GenBank/DDBJ databases">
        <title>Engineering Photorhabdus to improve their lethality against agricultural pests.</title>
        <authorList>
            <person name="Machado R.A.R."/>
        </authorList>
    </citation>
    <scope>NUCLEOTIDE SEQUENCE [LARGE SCALE GENOMIC DNA]</scope>
    <source>
        <strain evidence="1 4">M-CN4</strain>
    </source>
</reference>
<dbReference type="AlphaFoldDB" id="A0A329X9S3"/>
<dbReference type="RefSeq" id="WP_112894535.1">
    <property type="nucleotide sequence ID" value="NZ_CAWNYH010000005.1"/>
</dbReference>
<dbReference type="Proteomes" id="UP000466619">
    <property type="component" value="Unassembled WGS sequence"/>
</dbReference>
<evidence type="ECO:0000313" key="1">
    <source>
        <dbReference type="EMBL" id="NDL04974.1"/>
    </source>
</evidence>
<accession>A0A329X9S3</accession>
<dbReference type="EMBL" id="WSFC01000046">
    <property type="protein sequence ID" value="NDL04974.1"/>
    <property type="molecule type" value="Genomic_DNA"/>
</dbReference>
<evidence type="ECO:0000313" key="2">
    <source>
        <dbReference type="EMBL" id="RAX13579.1"/>
    </source>
</evidence>
<protein>
    <submittedName>
        <fullName evidence="2">Uncharacterized protein</fullName>
    </submittedName>
</protein>
<gene>
    <name evidence="2" type="ORF">CKY02_05530</name>
    <name evidence="1" type="ORF">GPY48_17755</name>
</gene>
<reference evidence="2 3" key="2">
    <citation type="journal article" date="2018" name="Int. J. Syst. Evol. Microbiol.">
        <title>Whole-genome-based revisit of Photorhabdus phylogeny: proposal for the elevation of most Photorhabdus subspecies to the species level and description of one novel species Photorhabdus bodei sp. nov., and one novel subspecies Photorhabdus laumondii subsp. clarkei subsp. nov.</title>
        <authorList>
            <person name="Machado R.A.R."/>
            <person name="Wuthrich D."/>
            <person name="Kuhnert P."/>
            <person name="Arce C.C.M."/>
            <person name="Thonen L."/>
            <person name="Ruiz C."/>
            <person name="Zhang X."/>
            <person name="Robert C.A.M."/>
            <person name="Karimi J."/>
            <person name="Kamali S."/>
            <person name="Ma J."/>
            <person name="Bruggmann R."/>
            <person name="Erb M."/>
        </authorList>
    </citation>
    <scope>NUCLEOTIDE SEQUENCE [LARGE SCALE GENOMIC DNA]</scope>
    <source>
        <strain evidence="2 3">LJ24-63</strain>
    </source>
</reference>
<sequence>MYLYGLVTKDLLATCYSRRSPSLPSDSFPPYLCKRLTEDGKVPANLKDVWCGTASESLPVYTLEWKEKSIRFYDSSHSAILASYVPINPLHIVEIDRRRLDLIQESILQMAPYFTGQLDIIFDFTSTIVWLNARECGFSGAAFHELPHCTFLSDAFFVAVTPSIILAPEHRHYIIFENLYHEALHHQLSASVMLETGGYYPNGVYYDERFYVGSRDKEWSIPNIFQAAYVYLNVLQTRIHYLRAVESKCVEIDSVRNSIEQAIIYIQEMTGILMQDKKLQAEIQNYIIQMNANFKTMTVEYSQI</sequence>
<reference evidence="2" key="1">
    <citation type="submission" date="2017-08" db="EMBL/GenBank/DDBJ databases">
        <authorList>
            <person name="de Groot N.N."/>
        </authorList>
    </citation>
    <scope>NUCLEOTIDE SEQUENCE</scope>
    <source>
        <strain evidence="2">LJ24-63</strain>
    </source>
</reference>
<evidence type="ECO:0000313" key="3">
    <source>
        <dbReference type="Proteomes" id="UP000250919"/>
    </source>
</evidence>